<keyword evidence="4" id="KW-0677">Repeat</keyword>
<dbReference type="FunFam" id="3.30.70.3490:FF:000015">
    <property type="entry name" value="Oxysterol-binding protein"/>
    <property type="match status" value="1"/>
</dbReference>
<dbReference type="PROSITE" id="PS01013">
    <property type="entry name" value="OSBP"/>
    <property type="match status" value="1"/>
</dbReference>
<dbReference type="KEGG" id="ncs:NCAS_0I01830"/>
<name>G0VK17_NAUCA</name>
<feature type="region of interest" description="Disordered" evidence="11">
    <location>
        <begin position="690"/>
        <end position="715"/>
    </location>
</feature>
<feature type="coiled-coil region" evidence="10">
    <location>
        <begin position="1182"/>
        <end position="1209"/>
    </location>
</feature>
<dbReference type="GO" id="GO:0005935">
    <property type="term" value="C:cellular bud neck"/>
    <property type="evidence" value="ECO:0007669"/>
    <property type="project" value="EnsemblFungi"/>
</dbReference>
<feature type="repeat" description="ANK" evidence="8">
    <location>
        <begin position="96"/>
        <end position="118"/>
    </location>
</feature>
<dbReference type="Gene3D" id="2.40.160.120">
    <property type="match status" value="1"/>
</dbReference>
<keyword evidence="10" id="KW-0175">Coiled coil</keyword>
<dbReference type="GeneID" id="96905538"/>
<evidence type="ECO:0000256" key="2">
    <source>
        <dbReference type="ARBA" id="ARBA00022448"/>
    </source>
</evidence>
<accession>G0VK17</accession>
<protein>
    <recommendedName>
        <fullName evidence="12">PH domain-containing protein</fullName>
    </recommendedName>
</protein>
<evidence type="ECO:0000256" key="4">
    <source>
        <dbReference type="ARBA" id="ARBA00022737"/>
    </source>
</evidence>
<evidence type="ECO:0000256" key="11">
    <source>
        <dbReference type="SAM" id="MobiDB-lite"/>
    </source>
</evidence>
<dbReference type="GO" id="GO:0006887">
    <property type="term" value="P:exocytosis"/>
    <property type="evidence" value="ECO:0007669"/>
    <property type="project" value="EnsemblFungi"/>
</dbReference>
<evidence type="ECO:0000256" key="8">
    <source>
        <dbReference type="PROSITE-ProRule" id="PRU00023"/>
    </source>
</evidence>
<dbReference type="PANTHER" id="PTHR10972:SF205">
    <property type="entry name" value="OXYSTEROL-BINDING PROTEIN 1"/>
    <property type="match status" value="1"/>
</dbReference>
<feature type="compositionally biased region" description="Basic and acidic residues" evidence="11">
    <location>
        <begin position="690"/>
        <end position="699"/>
    </location>
</feature>
<keyword evidence="3" id="KW-0597">Phosphoprotein</keyword>
<dbReference type="InterPro" id="IPR000648">
    <property type="entry name" value="Oxysterol-bd"/>
</dbReference>
<dbReference type="SUPFAM" id="SSF144000">
    <property type="entry name" value="Oxysterol-binding protein-like"/>
    <property type="match status" value="1"/>
</dbReference>
<feature type="compositionally biased region" description="Basic and acidic residues" evidence="11">
    <location>
        <begin position="800"/>
        <end position="816"/>
    </location>
</feature>
<dbReference type="Pfam" id="PF00169">
    <property type="entry name" value="PH"/>
    <property type="match status" value="1"/>
</dbReference>
<evidence type="ECO:0000256" key="6">
    <source>
        <dbReference type="ARBA" id="ARBA00023055"/>
    </source>
</evidence>
<reference evidence="13 14" key="1">
    <citation type="journal article" date="2011" name="Proc. Natl. Acad. Sci. U.S.A.">
        <title>Evolutionary erosion of yeast sex chromosomes by mating-type switching accidents.</title>
        <authorList>
            <person name="Gordon J.L."/>
            <person name="Armisen D."/>
            <person name="Proux-Wera E."/>
            <person name="Oheigeartaigh S.S."/>
            <person name="Byrne K.P."/>
            <person name="Wolfe K.H."/>
        </authorList>
    </citation>
    <scope>NUCLEOTIDE SEQUENCE [LARGE SCALE GENOMIC DNA]</scope>
    <source>
        <strain evidence="14">ATCC 76901 / BCRC 22586 / CBS 4309 / NBRC 1992 / NRRL Y-12630</strain>
    </source>
</reference>
<dbReference type="GO" id="GO:0034727">
    <property type="term" value="P:piecemeal microautophagy of the nucleus"/>
    <property type="evidence" value="ECO:0007669"/>
    <property type="project" value="EnsemblFungi"/>
</dbReference>
<reference key="2">
    <citation type="submission" date="2011-08" db="EMBL/GenBank/DDBJ databases">
        <title>Genome sequence of Naumovozyma castellii.</title>
        <authorList>
            <person name="Gordon J.L."/>
            <person name="Armisen D."/>
            <person name="Proux-Wera E."/>
            <person name="OhEigeartaigh S.S."/>
            <person name="Byrne K.P."/>
            <person name="Wolfe K.H."/>
        </authorList>
    </citation>
    <scope>NUCLEOTIDE SEQUENCE</scope>
    <source>
        <strain>Type strain:CBS 4309</strain>
    </source>
</reference>
<dbReference type="OrthoDB" id="1854502at2759"/>
<evidence type="ECO:0000256" key="9">
    <source>
        <dbReference type="RuleBase" id="RU003844"/>
    </source>
</evidence>
<organism evidence="13 14">
    <name type="scientific">Naumovozyma castellii</name>
    <name type="common">Yeast</name>
    <name type="synonym">Saccharomyces castellii</name>
    <dbReference type="NCBI Taxonomy" id="27288"/>
    <lineage>
        <taxon>Eukaryota</taxon>
        <taxon>Fungi</taxon>
        <taxon>Dikarya</taxon>
        <taxon>Ascomycota</taxon>
        <taxon>Saccharomycotina</taxon>
        <taxon>Saccharomycetes</taxon>
        <taxon>Saccharomycetales</taxon>
        <taxon>Saccharomycetaceae</taxon>
        <taxon>Naumovozyma</taxon>
    </lineage>
</organism>
<dbReference type="PROSITE" id="PS50297">
    <property type="entry name" value="ANK_REP_REGION"/>
    <property type="match status" value="1"/>
</dbReference>
<dbReference type="GO" id="GO:0005886">
    <property type="term" value="C:plasma membrane"/>
    <property type="evidence" value="ECO:0007669"/>
    <property type="project" value="EnsemblFungi"/>
</dbReference>
<evidence type="ECO:0000256" key="10">
    <source>
        <dbReference type="SAM" id="Coils"/>
    </source>
</evidence>
<dbReference type="PANTHER" id="PTHR10972">
    <property type="entry name" value="OXYSTEROL-BINDING PROTEIN-RELATED"/>
    <property type="match status" value="1"/>
</dbReference>
<feature type="region of interest" description="Disordered" evidence="11">
    <location>
        <begin position="791"/>
        <end position="816"/>
    </location>
</feature>
<feature type="domain" description="PH" evidence="12">
    <location>
        <begin position="283"/>
        <end position="381"/>
    </location>
</feature>
<dbReference type="GO" id="GO:0032934">
    <property type="term" value="F:sterol binding"/>
    <property type="evidence" value="ECO:0007669"/>
    <property type="project" value="TreeGrafter"/>
</dbReference>
<dbReference type="GO" id="GO:0097038">
    <property type="term" value="C:perinuclear endoplasmic reticulum"/>
    <property type="evidence" value="ECO:0007669"/>
    <property type="project" value="TreeGrafter"/>
</dbReference>
<dbReference type="InterPro" id="IPR011993">
    <property type="entry name" value="PH-like_dom_sf"/>
</dbReference>
<dbReference type="FunCoup" id="G0VK17">
    <property type="interactions" value="537"/>
</dbReference>
<keyword evidence="5 8" id="KW-0040">ANK repeat</keyword>
<feature type="compositionally biased region" description="Low complexity" evidence="11">
    <location>
        <begin position="445"/>
        <end position="455"/>
    </location>
</feature>
<dbReference type="InterPro" id="IPR037239">
    <property type="entry name" value="OSBP_sf"/>
</dbReference>
<dbReference type="FunFam" id="2.40.160.120:FF:000001">
    <property type="entry name" value="Oxysterol-binding protein"/>
    <property type="match status" value="1"/>
</dbReference>
<sequence>MPPTDIPKQMDVASKPLLQLKLLTCLHQNDFNTLQSFIATQESENNANAQEVFRLLLHLAVQVASNDLVERIIKDYVNSPEKNPPLKLDLNAQDENGNTALHLAAAQSRSEVITLLLDQPQINECIVNDAGLLPVEMCKDLNIAQMMQIRRSNYLSAVSKELKMAFQENKIDKLEAILHNPRNIDVFNVDYFDPETGDTLLHTAVRERNLALCSWLLQHDCNCCKRNFNGKLPIDLLKERPLTKKLMKDTLDANKHREVDHEIKTLLEKSNKEQGASTMPEGPPTYRGYLKKYTNFAQGYKLRYFVLDADGKLSYYKDQESTKKKCRGLLDLSTCNIHLNSSEKLKFELIGGKNVRARWQLKANHRVEANKWVWALQSAIRYLKDKNMMKKNNNVVPPSLAIPRTNKPAPLSPRRSLGSKPSSPLQQQVPMSGRVASFGRPRRPSNSLSVASSEVELSDNLTQSGKSYVNKMIENRIESSSTPISLHSRNPTVESFQPVKLSDTLTNHTIPSLKNTLLTSVASIDTRNSIESQYDEDDEIDNVIQDNTNSDEEGEGGVGTKADKDEEYLKVEYGPYTEKLNMFQNSISMELKSISELLLSDRIPDQQILDVVKVSLTNVTRSFEEMNQLTADRDKTLVSMLTKQRDINNIWIQSVKDLEKELMEKSERLQSLGKERRILKKTFQKKVLEAKETQDERNQESANSSDIEDVESDTSDTLEEIAKFISATKEEDENSDVDEFFDAEELLSESKMKLGQENESGKQNEPEANLIEIQPLEPEMEKHLPVEENKNIQPMTSPTMDRELEDKTSTKSKKEIVKTEPTHHLIAANDIQKKKELLIVKQGSFLGYEDGTRKRLALDKDERPKISLWGVLKSMVGKDMTRMTLPVTFNEPTSLLQRVTEDLEYSELLDQAATFEDSTLRLLYIAVFTASSYASTIGRVAKPFNPLLGETYEYSRPDKHYRFFTEQVSHHPPISATWTESPKWDFWGESYLDSKFNGRSFQFKHLGLWYIKMRPDLENSKEELYTFKKPDNTVIGILVGNPQVDNHGEVKILNHTNGDYCILNFKARGWRSSGAYEVRGEVYNKQKKKMWVLGGHWNDCIFAKKVTSKSGDVLSLEKTKTVTSFSGKGPTYDGSKFLVWKACARPDAPFNLTQFAITMNAPQPHLLPWLAPTDTRLRPDQRAMEDGRYDEAAEEKHRLEEKQRAVRKRREIENIEYHPRWFTKEVHPVTKLPYWRYTGDYWPLRRDKQLKDCADIF</sequence>
<keyword evidence="7" id="KW-0446">Lipid-binding</keyword>
<feature type="region of interest" description="Disordered" evidence="11">
    <location>
        <begin position="394"/>
        <end position="457"/>
    </location>
</feature>
<dbReference type="InParanoid" id="G0VK17"/>
<dbReference type="SMART" id="SM00233">
    <property type="entry name" value="PH"/>
    <property type="match status" value="1"/>
</dbReference>
<dbReference type="SUPFAM" id="SSF50729">
    <property type="entry name" value="PH domain-like"/>
    <property type="match status" value="1"/>
</dbReference>
<dbReference type="Pfam" id="PF01237">
    <property type="entry name" value="Oxysterol_BP"/>
    <property type="match status" value="1"/>
</dbReference>
<evidence type="ECO:0000256" key="5">
    <source>
        <dbReference type="ARBA" id="ARBA00023043"/>
    </source>
</evidence>
<dbReference type="EMBL" id="HE576760">
    <property type="protein sequence ID" value="CCC71851.1"/>
    <property type="molecule type" value="Genomic_DNA"/>
</dbReference>
<feature type="compositionally biased region" description="Acidic residues" evidence="11">
    <location>
        <begin position="706"/>
        <end position="715"/>
    </location>
</feature>
<dbReference type="GO" id="GO:0120015">
    <property type="term" value="F:sterol transfer activity"/>
    <property type="evidence" value="ECO:0007669"/>
    <property type="project" value="EnsemblFungi"/>
</dbReference>
<dbReference type="InterPro" id="IPR001849">
    <property type="entry name" value="PH_domain"/>
</dbReference>
<feature type="compositionally biased region" description="Polar residues" evidence="11">
    <location>
        <begin position="419"/>
        <end position="430"/>
    </location>
</feature>
<dbReference type="SMART" id="SM00248">
    <property type="entry name" value="ANK"/>
    <property type="match status" value="3"/>
</dbReference>
<evidence type="ECO:0000256" key="3">
    <source>
        <dbReference type="ARBA" id="ARBA00022553"/>
    </source>
</evidence>
<evidence type="ECO:0000256" key="1">
    <source>
        <dbReference type="ARBA" id="ARBA00008842"/>
    </source>
</evidence>
<dbReference type="Gene3D" id="1.25.40.20">
    <property type="entry name" value="Ankyrin repeat-containing domain"/>
    <property type="match status" value="2"/>
</dbReference>
<keyword evidence="6" id="KW-0445">Lipid transport</keyword>
<dbReference type="PROSITE" id="PS50088">
    <property type="entry name" value="ANK_REPEAT"/>
    <property type="match status" value="1"/>
</dbReference>
<evidence type="ECO:0000259" key="12">
    <source>
        <dbReference type="PROSITE" id="PS50003"/>
    </source>
</evidence>
<dbReference type="OMA" id="SIRQMWE"/>
<dbReference type="Gene3D" id="3.30.70.3490">
    <property type="match status" value="1"/>
</dbReference>
<dbReference type="PROSITE" id="PS50003">
    <property type="entry name" value="PH_DOMAIN"/>
    <property type="match status" value="1"/>
</dbReference>
<dbReference type="Pfam" id="PF00023">
    <property type="entry name" value="Ank"/>
    <property type="match status" value="1"/>
</dbReference>
<evidence type="ECO:0000313" key="13">
    <source>
        <dbReference type="EMBL" id="CCC71851.1"/>
    </source>
</evidence>
<dbReference type="GO" id="GO:0032541">
    <property type="term" value="C:cortical endoplasmic reticulum"/>
    <property type="evidence" value="ECO:0007669"/>
    <property type="project" value="EnsemblFungi"/>
</dbReference>
<dbReference type="Pfam" id="PF12796">
    <property type="entry name" value="Ank_2"/>
    <property type="match status" value="1"/>
</dbReference>
<dbReference type="InterPro" id="IPR018494">
    <property type="entry name" value="Oxysterol-bd_CS"/>
</dbReference>
<dbReference type="FunFam" id="2.30.29.30:FF:000061">
    <property type="entry name" value="Oxysterol binding protein 1"/>
    <property type="match status" value="1"/>
</dbReference>
<proteinExistence type="inferred from homology"/>
<dbReference type="RefSeq" id="XP_003678193.1">
    <property type="nucleotide sequence ID" value="XM_003678145.1"/>
</dbReference>
<dbReference type="STRING" id="1064592.G0VK17"/>
<keyword evidence="2" id="KW-0813">Transport</keyword>
<keyword evidence="14" id="KW-1185">Reference proteome</keyword>
<dbReference type="GO" id="GO:0061709">
    <property type="term" value="P:reticulophagy"/>
    <property type="evidence" value="ECO:0007669"/>
    <property type="project" value="EnsemblFungi"/>
</dbReference>
<evidence type="ECO:0000256" key="7">
    <source>
        <dbReference type="ARBA" id="ARBA00023121"/>
    </source>
</evidence>
<dbReference type="Gene3D" id="2.30.29.30">
    <property type="entry name" value="Pleckstrin-homology domain (PH domain)/Phosphotyrosine-binding domain (PTB)"/>
    <property type="match status" value="1"/>
</dbReference>
<gene>
    <name evidence="13" type="primary">NCAS0I01830</name>
    <name evidence="13" type="ordered locus">NCAS_0I01830</name>
</gene>
<dbReference type="eggNOG" id="KOG1737">
    <property type="taxonomic scope" value="Eukaryota"/>
</dbReference>
<dbReference type="HOGENOM" id="CLU_001040_1_1_1"/>
<comment type="similarity">
    <text evidence="1 9">Belongs to the OSBP family.</text>
</comment>
<dbReference type="GO" id="GO:0035621">
    <property type="term" value="P:ER to Golgi ceramide transport"/>
    <property type="evidence" value="ECO:0007669"/>
    <property type="project" value="EnsemblFungi"/>
</dbReference>
<dbReference type="Proteomes" id="UP000001640">
    <property type="component" value="Chromosome 9"/>
</dbReference>
<dbReference type="InterPro" id="IPR036770">
    <property type="entry name" value="Ankyrin_rpt-contain_sf"/>
</dbReference>
<dbReference type="GO" id="GO:0005829">
    <property type="term" value="C:cytosol"/>
    <property type="evidence" value="ECO:0007669"/>
    <property type="project" value="TreeGrafter"/>
</dbReference>
<dbReference type="SUPFAM" id="SSF48403">
    <property type="entry name" value="Ankyrin repeat"/>
    <property type="match status" value="1"/>
</dbReference>
<dbReference type="AlphaFoldDB" id="G0VK17"/>
<dbReference type="GO" id="GO:0005635">
    <property type="term" value="C:nuclear envelope"/>
    <property type="evidence" value="ECO:0007669"/>
    <property type="project" value="EnsemblFungi"/>
</dbReference>
<dbReference type="GO" id="GO:0006897">
    <property type="term" value="P:endocytosis"/>
    <property type="evidence" value="ECO:0007669"/>
    <property type="project" value="EnsemblFungi"/>
</dbReference>
<evidence type="ECO:0000313" key="14">
    <source>
        <dbReference type="Proteomes" id="UP000001640"/>
    </source>
</evidence>
<dbReference type="GO" id="GO:0030011">
    <property type="term" value="P:maintenance of cell polarity"/>
    <property type="evidence" value="ECO:0007669"/>
    <property type="project" value="EnsemblFungi"/>
</dbReference>
<dbReference type="InterPro" id="IPR002110">
    <property type="entry name" value="Ankyrin_rpt"/>
</dbReference>